<dbReference type="PANTHER" id="PTHR30625:SF15">
    <property type="entry name" value="BIOPOLYMER TRANSPORT PROTEIN EXBB"/>
    <property type="match status" value="1"/>
</dbReference>
<evidence type="ECO:0000256" key="8">
    <source>
        <dbReference type="RuleBase" id="RU004057"/>
    </source>
</evidence>
<evidence type="ECO:0000256" key="7">
    <source>
        <dbReference type="ARBA" id="ARBA00023136"/>
    </source>
</evidence>
<dbReference type="OrthoDB" id="4045at2"/>
<dbReference type="InterPro" id="IPR050790">
    <property type="entry name" value="ExbB/TolQ_transport"/>
</dbReference>
<accession>A0A0N7MY52</accession>
<comment type="similarity">
    <text evidence="8">Belongs to the exbB/tolQ family.</text>
</comment>
<evidence type="ECO:0000259" key="10">
    <source>
        <dbReference type="Pfam" id="PF01618"/>
    </source>
</evidence>
<dbReference type="RefSeq" id="WP_092350359.1">
    <property type="nucleotide sequence ID" value="NZ_CZVW01000015.1"/>
</dbReference>
<reference evidence="12" key="1">
    <citation type="submission" date="2015-11" db="EMBL/GenBank/DDBJ databases">
        <authorList>
            <person name="Varghese N."/>
        </authorList>
    </citation>
    <scope>NUCLEOTIDE SEQUENCE [LARGE SCALE GENOMIC DNA]</scope>
    <source>
        <strain evidence="12">JGI-23</strain>
    </source>
</reference>
<evidence type="ECO:0000256" key="4">
    <source>
        <dbReference type="ARBA" id="ARBA00022692"/>
    </source>
</evidence>
<name>A0A0N7MY52_9BACT</name>
<dbReference type="InterPro" id="IPR002898">
    <property type="entry name" value="MotA_ExbB_proton_chnl"/>
</dbReference>
<keyword evidence="7 9" id="KW-0472">Membrane</keyword>
<gene>
    <name evidence="11" type="ORF">JGI23_01442</name>
</gene>
<evidence type="ECO:0000256" key="3">
    <source>
        <dbReference type="ARBA" id="ARBA00022475"/>
    </source>
</evidence>
<dbReference type="AlphaFoldDB" id="A0A0N7MY52"/>
<keyword evidence="3" id="KW-1003">Cell membrane</keyword>
<keyword evidence="6 9" id="KW-1133">Transmembrane helix</keyword>
<evidence type="ECO:0000256" key="2">
    <source>
        <dbReference type="ARBA" id="ARBA00022448"/>
    </source>
</evidence>
<evidence type="ECO:0000256" key="5">
    <source>
        <dbReference type="ARBA" id="ARBA00022927"/>
    </source>
</evidence>
<keyword evidence="2 8" id="KW-0813">Transport</keyword>
<dbReference type="Proteomes" id="UP000199197">
    <property type="component" value="Unassembled WGS sequence"/>
</dbReference>
<feature type="transmembrane region" description="Helical" evidence="9">
    <location>
        <begin position="133"/>
        <end position="152"/>
    </location>
</feature>
<dbReference type="PANTHER" id="PTHR30625">
    <property type="entry name" value="PROTEIN TOLQ"/>
    <property type="match status" value="1"/>
</dbReference>
<evidence type="ECO:0000313" key="11">
    <source>
        <dbReference type="EMBL" id="CUT03275.1"/>
    </source>
</evidence>
<keyword evidence="12" id="KW-1185">Reference proteome</keyword>
<comment type="subcellular location">
    <subcellularLocation>
        <location evidence="1">Cell membrane</location>
        <topology evidence="1">Multi-pass membrane protein</topology>
    </subcellularLocation>
    <subcellularLocation>
        <location evidence="8">Membrane</location>
        <topology evidence="8">Multi-pass membrane protein</topology>
    </subcellularLocation>
</comment>
<protein>
    <submittedName>
        <fullName evidence="11">Biopolymer transport protein ExbB</fullName>
    </submittedName>
</protein>
<feature type="transmembrane region" description="Helical" evidence="9">
    <location>
        <begin position="40"/>
        <end position="59"/>
    </location>
</feature>
<organism evidence="11 12">
    <name type="scientific">Candidatus Chryseopegocella kryptomonas</name>
    <dbReference type="NCBI Taxonomy" id="1633643"/>
    <lineage>
        <taxon>Bacteria</taxon>
        <taxon>Pseudomonadati</taxon>
        <taxon>Candidatus Kryptoniota</taxon>
        <taxon>Candidatus Chryseopegocella</taxon>
    </lineage>
</organism>
<evidence type="ECO:0000256" key="6">
    <source>
        <dbReference type="ARBA" id="ARBA00022989"/>
    </source>
</evidence>
<feature type="domain" description="MotA/TolQ/ExbB proton channel" evidence="10">
    <location>
        <begin position="95"/>
        <end position="213"/>
    </location>
</feature>
<dbReference type="GO" id="GO:0005886">
    <property type="term" value="C:plasma membrane"/>
    <property type="evidence" value="ECO:0007669"/>
    <property type="project" value="UniProtKB-SubCell"/>
</dbReference>
<evidence type="ECO:0000256" key="9">
    <source>
        <dbReference type="SAM" id="Phobius"/>
    </source>
</evidence>
<keyword evidence="4 9" id="KW-0812">Transmembrane</keyword>
<dbReference type="GO" id="GO:0017038">
    <property type="term" value="P:protein import"/>
    <property type="evidence" value="ECO:0007669"/>
    <property type="project" value="TreeGrafter"/>
</dbReference>
<keyword evidence="5 8" id="KW-0653">Protein transport</keyword>
<evidence type="ECO:0000313" key="12">
    <source>
        <dbReference type="Proteomes" id="UP000199197"/>
    </source>
</evidence>
<proteinExistence type="inferred from homology"/>
<sequence>MVLSQGVLAFLFQAQQKGLIEQITNILVEKYIEGGFFMHPILAILIIGLALSIAKWISLSKASINTRKFLAEVKKALDEGGVDKALEVCQKTPGPVASIFQAGLLRANEGIEAAEKAIISYGGIEMAFLERGLVWLSLFISLAPLLGFTGTVQGMIVAFDSIKEAKNISPEIVAGGISIALLTTLFGLIVAMILQTFYNYFVSKIDRIVIDMEESSIELIDALAAMQQGKKVSEPSETKNTK</sequence>
<feature type="transmembrane region" description="Helical" evidence="9">
    <location>
        <begin position="172"/>
        <end position="194"/>
    </location>
</feature>
<dbReference type="EMBL" id="CZVW01000015">
    <property type="protein sequence ID" value="CUT03275.1"/>
    <property type="molecule type" value="Genomic_DNA"/>
</dbReference>
<dbReference type="Pfam" id="PF01618">
    <property type="entry name" value="MotA_ExbB"/>
    <property type="match status" value="1"/>
</dbReference>
<evidence type="ECO:0000256" key="1">
    <source>
        <dbReference type="ARBA" id="ARBA00004651"/>
    </source>
</evidence>